<feature type="binding site" evidence="12">
    <location>
        <position position="143"/>
    </location>
    <ligand>
        <name>Zn(2+)</name>
        <dbReference type="ChEBI" id="CHEBI:29105"/>
        <note>catalytic</note>
    </ligand>
</feature>
<evidence type="ECO:0000256" key="12">
    <source>
        <dbReference type="HAMAP-Rule" id="MF_00188"/>
    </source>
</evidence>
<dbReference type="InterPro" id="IPR050083">
    <property type="entry name" value="HtpX_protease"/>
</dbReference>
<feature type="active site" evidence="12">
    <location>
        <position position="144"/>
    </location>
</feature>
<keyword evidence="4 12" id="KW-0645">Protease</keyword>
<name>A0A0D6A107_9LACO</name>
<gene>
    <name evidence="12 15" type="primary">htpX</name>
    <name evidence="15" type="ORF">LA749_00585</name>
    <name evidence="14" type="ORF">LBAT_0118</name>
</gene>
<feature type="binding site" evidence="12">
    <location>
        <position position="229"/>
    </location>
    <ligand>
        <name>Zn(2+)</name>
        <dbReference type="ChEBI" id="CHEBI:29105"/>
        <note>catalytic</note>
    </ligand>
</feature>
<comment type="similarity">
    <text evidence="2 12">Belongs to the peptidase M48B family.</text>
</comment>
<evidence type="ECO:0000313" key="17">
    <source>
        <dbReference type="Proteomes" id="UP000325393"/>
    </source>
</evidence>
<sequence length="301" mass="33817">MLFEQIAHNKRKTTLIMVLFVVILTLVGAGLGYIFTDNPWIGIAIAFIASLIYMFIVLRNPANMIMNMNHGKEIHEKDNPELWHIVQDMAMVARVPMPRVFIIPDKSPNAFATGRDPKHSAVAVTQGLLDMMNREELEGVLGHEISHIRNYDILLSTVAVVLVGVISFISGYASRYIWWFGGDHHSRDDNKDDNNPVIMIIKIVAIVFVLILGPISASLVQMALSRNREYLADASSVDLTRDPQGLISALKKIDNSQPMKKADPSSAGMYIEDPFHKKRGFSHLFDTHPATSDRIKRLEKM</sequence>
<protein>
    <recommendedName>
        <fullName evidence="12">Protease HtpX homolog</fullName>
        <ecNumber evidence="12">3.4.24.-</ecNumber>
    </recommendedName>
</protein>
<evidence type="ECO:0000256" key="11">
    <source>
        <dbReference type="ARBA" id="ARBA00023136"/>
    </source>
</evidence>
<evidence type="ECO:0000256" key="7">
    <source>
        <dbReference type="ARBA" id="ARBA00022801"/>
    </source>
</evidence>
<feature type="transmembrane region" description="Helical" evidence="12">
    <location>
        <begin position="40"/>
        <end position="58"/>
    </location>
</feature>
<comment type="cofactor">
    <cofactor evidence="12">
        <name>Zn(2+)</name>
        <dbReference type="ChEBI" id="CHEBI:29105"/>
    </cofactor>
    <text evidence="12">Binds 1 zinc ion per subunit.</text>
</comment>
<evidence type="ECO:0000256" key="2">
    <source>
        <dbReference type="ARBA" id="ARBA00009779"/>
    </source>
</evidence>
<dbReference type="Proteomes" id="UP000325393">
    <property type="component" value="Chromosome"/>
</dbReference>
<dbReference type="EC" id="3.4.24.-" evidence="12"/>
<dbReference type="EMBL" id="AP014808">
    <property type="protein sequence ID" value="BAQ56507.1"/>
    <property type="molecule type" value="Genomic_DNA"/>
</dbReference>
<dbReference type="AlphaFoldDB" id="A0A0D6A107"/>
<dbReference type="RefSeq" id="WP_056970300.1">
    <property type="nucleotide sequence ID" value="NZ_AP014808.1"/>
</dbReference>
<dbReference type="PANTHER" id="PTHR43221">
    <property type="entry name" value="PROTEASE HTPX"/>
    <property type="match status" value="1"/>
</dbReference>
<accession>A0A0D6A107</accession>
<dbReference type="GO" id="GO:0005886">
    <property type="term" value="C:plasma membrane"/>
    <property type="evidence" value="ECO:0007669"/>
    <property type="project" value="UniProtKB-SubCell"/>
</dbReference>
<organism evidence="14 16">
    <name type="scientific">Lactobacillus acetotolerans</name>
    <dbReference type="NCBI Taxonomy" id="1600"/>
    <lineage>
        <taxon>Bacteria</taxon>
        <taxon>Bacillati</taxon>
        <taxon>Bacillota</taxon>
        <taxon>Bacilli</taxon>
        <taxon>Lactobacillales</taxon>
        <taxon>Lactobacillaceae</taxon>
        <taxon>Lactobacillus</taxon>
    </lineage>
</organism>
<evidence type="ECO:0000256" key="9">
    <source>
        <dbReference type="ARBA" id="ARBA00022989"/>
    </source>
</evidence>
<dbReference type="NCBIfam" id="NF003425">
    <property type="entry name" value="PRK04897.1"/>
    <property type="match status" value="1"/>
</dbReference>
<keyword evidence="6 12" id="KW-0479">Metal-binding</keyword>
<feature type="transmembrane region" description="Helical" evidence="12">
    <location>
        <begin position="153"/>
        <end position="178"/>
    </location>
</feature>
<evidence type="ECO:0000313" key="15">
    <source>
        <dbReference type="EMBL" id="QFG50608.1"/>
    </source>
</evidence>
<keyword evidence="5 12" id="KW-0812">Transmembrane</keyword>
<dbReference type="OrthoDB" id="15218at2"/>
<dbReference type="InterPro" id="IPR001915">
    <property type="entry name" value="Peptidase_M48"/>
</dbReference>
<dbReference type="CDD" id="cd07340">
    <property type="entry name" value="M48B_Htpx_like"/>
    <property type="match status" value="1"/>
</dbReference>
<dbReference type="GO" id="GO:0004222">
    <property type="term" value="F:metalloendopeptidase activity"/>
    <property type="evidence" value="ECO:0007669"/>
    <property type="project" value="UniProtKB-UniRule"/>
</dbReference>
<dbReference type="GO" id="GO:0008270">
    <property type="term" value="F:zinc ion binding"/>
    <property type="evidence" value="ECO:0007669"/>
    <property type="project" value="UniProtKB-UniRule"/>
</dbReference>
<dbReference type="GO" id="GO:0006508">
    <property type="term" value="P:proteolysis"/>
    <property type="evidence" value="ECO:0007669"/>
    <property type="project" value="UniProtKB-KW"/>
</dbReference>
<keyword evidence="3 12" id="KW-1003">Cell membrane</keyword>
<dbReference type="PATRIC" id="fig|1600.4.peg.122"/>
<evidence type="ECO:0000313" key="14">
    <source>
        <dbReference type="EMBL" id="BAQ56507.1"/>
    </source>
</evidence>
<dbReference type="Proteomes" id="UP000035709">
    <property type="component" value="Chromosome"/>
</dbReference>
<evidence type="ECO:0000256" key="1">
    <source>
        <dbReference type="ARBA" id="ARBA00004651"/>
    </source>
</evidence>
<keyword evidence="8 12" id="KW-0862">Zinc</keyword>
<keyword evidence="7 12" id="KW-0378">Hydrolase</keyword>
<keyword evidence="16" id="KW-1185">Reference proteome</keyword>
<dbReference type="EMBL" id="CP044496">
    <property type="protein sequence ID" value="QFG50608.1"/>
    <property type="molecule type" value="Genomic_DNA"/>
</dbReference>
<dbReference type="InterPro" id="IPR022919">
    <property type="entry name" value="Pept_M48_protease_HtpX"/>
</dbReference>
<evidence type="ECO:0000313" key="16">
    <source>
        <dbReference type="Proteomes" id="UP000035709"/>
    </source>
</evidence>
<dbReference type="GeneID" id="78211470"/>
<evidence type="ECO:0000256" key="8">
    <source>
        <dbReference type="ARBA" id="ARBA00022833"/>
    </source>
</evidence>
<dbReference type="HAMAP" id="MF_00188">
    <property type="entry name" value="Pept_M48_protease_HtpX"/>
    <property type="match status" value="1"/>
</dbReference>
<keyword evidence="11 12" id="KW-0472">Membrane</keyword>
<keyword evidence="9 12" id="KW-1133">Transmembrane helix</keyword>
<evidence type="ECO:0000256" key="5">
    <source>
        <dbReference type="ARBA" id="ARBA00022692"/>
    </source>
</evidence>
<evidence type="ECO:0000256" key="10">
    <source>
        <dbReference type="ARBA" id="ARBA00023049"/>
    </source>
</evidence>
<evidence type="ECO:0000256" key="4">
    <source>
        <dbReference type="ARBA" id="ARBA00022670"/>
    </source>
</evidence>
<proteinExistence type="inferred from homology"/>
<feature type="domain" description="Peptidase M48" evidence="13">
    <location>
        <begin position="77"/>
        <end position="300"/>
    </location>
</feature>
<dbReference type="PANTHER" id="PTHR43221:SF1">
    <property type="entry name" value="PROTEASE HTPX"/>
    <property type="match status" value="1"/>
</dbReference>
<dbReference type="Gene3D" id="3.30.2010.10">
    <property type="entry name" value="Metalloproteases ('zincins'), catalytic domain"/>
    <property type="match status" value="1"/>
</dbReference>
<reference evidence="15 17" key="2">
    <citation type="submission" date="2019-09" db="EMBL/GenBank/DDBJ databases">
        <title>Genome sequencing of Lactobacillus acetotolerans.</title>
        <authorList>
            <person name="Kim K."/>
        </authorList>
    </citation>
    <scope>NUCLEOTIDE SEQUENCE [LARGE SCALE GENOMIC DNA]</scope>
    <source>
        <strain evidence="15 17">LA749</strain>
    </source>
</reference>
<comment type="subcellular location">
    <subcellularLocation>
        <location evidence="1 12">Cell membrane</location>
        <topology evidence="1 12">Multi-pass membrane protein</topology>
    </subcellularLocation>
</comment>
<evidence type="ECO:0000259" key="13">
    <source>
        <dbReference type="Pfam" id="PF01435"/>
    </source>
</evidence>
<dbReference type="STRING" id="1600.LBAT_0118"/>
<keyword evidence="14" id="KW-0346">Stress response</keyword>
<reference evidence="14 16" key="1">
    <citation type="submission" date="2015-03" db="EMBL/GenBank/DDBJ databases">
        <title>Complete genome sequence of Lactobacillus acetotolerans NBRC 13120.</title>
        <authorList>
            <person name="Toh H."/>
            <person name="Morita H."/>
            <person name="Fujita N."/>
        </authorList>
    </citation>
    <scope>NUCLEOTIDE SEQUENCE [LARGE SCALE GENOMIC DNA]</scope>
    <source>
        <strain evidence="14 16">NBRC 13120</strain>
    </source>
</reference>
<feature type="binding site" evidence="12">
    <location>
        <position position="147"/>
    </location>
    <ligand>
        <name>Zn(2+)</name>
        <dbReference type="ChEBI" id="CHEBI:29105"/>
        <note>catalytic</note>
    </ligand>
</feature>
<evidence type="ECO:0000256" key="6">
    <source>
        <dbReference type="ARBA" id="ARBA00022723"/>
    </source>
</evidence>
<feature type="transmembrane region" description="Helical" evidence="12">
    <location>
        <begin position="12"/>
        <end position="34"/>
    </location>
</feature>
<dbReference type="Pfam" id="PF01435">
    <property type="entry name" value="Peptidase_M48"/>
    <property type="match status" value="1"/>
</dbReference>
<feature type="transmembrane region" description="Helical" evidence="12">
    <location>
        <begin position="198"/>
        <end position="220"/>
    </location>
</feature>
<keyword evidence="10 12" id="KW-0482">Metalloprotease</keyword>
<dbReference type="KEGG" id="lae:LBAT_0118"/>
<evidence type="ECO:0000256" key="3">
    <source>
        <dbReference type="ARBA" id="ARBA00022475"/>
    </source>
</evidence>